<dbReference type="GO" id="GO:0016020">
    <property type="term" value="C:membrane"/>
    <property type="evidence" value="ECO:0007669"/>
    <property type="project" value="InterPro"/>
</dbReference>
<dbReference type="GO" id="GO:0030003">
    <property type="term" value="P:intracellular monoatomic cation homeostasis"/>
    <property type="evidence" value="ECO:0007669"/>
    <property type="project" value="UniProtKB-ARBA"/>
</dbReference>
<evidence type="ECO:0000256" key="8">
    <source>
        <dbReference type="ARBA" id="ARBA00023136"/>
    </source>
</evidence>
<feature type="region of interest" description="Disordered" evidence="11">
    <location>
        <begin position="167"/>
        <end position="193"/>
    </location>
</feature>
<dbReference type="GO" id="GO:0098771">
    <property type="term" value="P:inorganic ion homeostasis"/>
    <property type="evidence" value="ECO:0007669"/>
    <property type="project" value="UniProtKB-ARBA"/>
</dbReference>
<evidence type="ECO:0000256" key="9">
    <source>
        <dbReference type="ARBA" id="ARBA00038600"/>
    </source>
</evidence>
<dbReference type="Pfam" id="PF01545">
    <property type="entry name" value="Cation_efflux"/>
    <property type="match status" value="1"/>
</dbReference>
<dbReference type="OrthoDB" id="5382797at2759"/>
<dbReference type="Proteomes" id="UP000886523">
    <property type="component" value="Unassembled WGS sequence"/>
</dbReference>
<keyword evidence="14" id="KW-1185">Reference proteome</keyword>
<feature type="compositionally biased region" description="Polar residues" evidence="11">
    <location>
        <begin position="58"/>
        <end position="69"/>
    </location>
</feature>
<evidence type="ECO:0000256" key="5">
    <source>
        <dbReference type="ARBA" id="ARBA00022989"/>
    </source>
</evidence>
<keyword evidence="3" id="KW-0812">Transmembrane</keyword>
<keyword evidence="6" id="KW-0333">Golgi apparatus</keyword>
<feature type="compositionally biased region" description="Low complexity" evidence="11">
    <location>
        <begin position="70"/>
        <end position="81"/>
    </location>
</feature>
<evidence type="ECO:0000313" key="14">
    <source>
        <dbReference type="Proteomes" id="UP000886523"/>
    </source>
</evidence>
<comment type="function">
    <text evidence="10">Has probably no intrinsic transporter activity but together with SLC30A5 forms a functional zinc ion:proton antiporter heterodimer, mediating zinc entry into the lumen of organelles along the secretory pathway. As part of that zinc ion:proton antiporter, contributes to zinc ion homeostasis within the early secretory pathway and regulates the activation and folding of enzymes like alkaline phosphatases and enzymes involved in phosphatidylinositol glycan anchor biosynthesis.</text>
</comment>
<keyword evidence="5" id="KW-1133">Transmembrane helix</keyword>
<dbReference type="PANTHER" id="PTHR46531:SF1">
    <property type="entry name" value="ZINC TRANSPORTER 6"/>
    <property type="match status" value="1"/>
</dbReference>
<gene>
    <name evidence="13" type="ORF">BS47DRAFT_1337850</name>
</gene>
<dbReference type="InterPro" id="IPR027469">
    <property type="entry name" value="Cation_efflux_TMD_sf"/>
</dbReference>
<evidence type="ECO:0000256" key="1">
    <source>
        <dbReference type="ARBA" id="ARBA00004166"/>
    </source>
</evidence>
<evidence type="ECO:0000256" key="10">
    <source>
        <dbReference type="ARBA" id="ARBA00045455"/>
    </source>
</evidence>
<feature type="compositionally biased region" description="Low complexity" evidence="11">
    <location>
        <begin position="178"/>
        <end position="193"/>
    </location>
</feature>
<comment type="subcellular location">
    <subcellularLocation>
        <location evidence="1">Golgi apparatus</location>
        <location evidence="1">trans-Golgi network membrane</location>
        <topology evidence="1">Multi-pass membrane protein</topology>
    </subcellularLocation>
</comment>
<dbReference type="GO" id="GO:0005794">
    <property type="term" value="C:Golgi apparatus"/>
    <property type="evidence" value="ECO:0007669"/>
    <property type="project" value="UniProtKB-SubCell"/>
</dbReference>
<keyword evidence="7" id="KW-0406">Ion transport</keyword>
<feature type="compositionally biased region" description="Low complexity" evidence="11">
    <location>
        <begin position="89"/>
        <end position="109"/>
    </location>
</feature>
<feature type="compositionally biased region" description="Polar residues" evidence="11">
    <location>
        <begin position="1"/>
        <end position="12"/>
    </location>
</feature>
<evidence type="ECO:0000256" key="6">
    <source>
        <dbReference type="ARBA" id="ARBA00023034"/>
    </source>
</evidence>
<accession>A0A9P6B733</accession>
<dbReference type="InterPro" id="IPR058533">
    <property type="entry name" value="Cation_efflux_TM"/>
</dbReference>
<dbReference type="SUPFAM" id="SSF161111">
    <property type="entry name" value="Cation efflux protein transmembrane domain-like"/>
    <property type="match status" value="1"/>
</dbReference>
<comment type="subunit">
    <text evidence="9">Heterodimer with SLC30A5; form a functional zinc ion transmembrane transporter.</text>
</comment>
<protein>
    <recommendedName>
        <fullName evidence="12">Cation efflux protein transmembrane domain-containing protein</fullName>
    </recommendedName>
</protein>
<feature type="domain" description="Cation efflux protein transmembrane" evidence="12">
    <location>
        <begin position="362"/>
        <end position="546"/>
    </location>
</feature>
<dbReference type="EMBL" id="MU128922">
    <property type="protein sequence ID" value="KAF9518729.1"/>
    <property type="molecule type" value="Genomic_DNA"/>
</dbReference>
<sequence>MASVQGQTNSSDLGEIAISTIHFPTQNPKRPRSILVPSTSSDLLSPPLPELNHPPPSANSFRTNFETPQSPRGSSFSTKSSTPPPNSVPPTRFLSASFNSSPSVPSPISSHRRAPSVSFGAPPSSPRTPTHTSFPISPSSKRHARIHSRNLSVFFPRPGTEAATRIHEDEGDRQDAVQSSPSIIPSSPMRSQSRLGEGFKFGGHGREGTLEGRAPLANVAKRRGHHHKHSLSHNFFSFMDPGGSVSHGSPPIPTNEWATSPPSLPPVRTTGGHIESEDGSAQPLPITHPSPITPNSVFPLFGDSEQAVALAFCIGQFIARGSLACTGLGYWVVFDSFGVALSRKAIPWIWPQDTSGGESNLKRPFGSRRVETTASFSQSIYLIFSAVYVLKEAVEHFLLASGDGEAPHHHRGNEHTAGIAFPATLLWLSIVSLLFSNLYYRNHSRLVDATGSSLPDPATALSTVPFLRRAVRPIITILHSSPMASRVLSNPFTMAPVSFSCLLLYATYFAEASQHVSLDMLISSLETVWTLSIAYPTAVTLGKILLQTAPERLLPGAPMELFLRTMRELERHPQVVHLPAPRFWQVTPPRLALHSNGEAELVATIELHVHKELTDVEILELTRWASDRCSVALGKPRAGNITIAVVRG</sequence>
<evidence type="ECO:0000313" key="13">
    <source>
        <dbReference type="EMBL" id="KAF9518729.1"/>
    </source>
</evidence>
<dbReference type="GO" id="GO:0006829">
    <property type="term" value="P:zinc ion transport"/>
    <property type="evidence" value="ECO:0007669"/>
    <property type="project" value="TreeGrafter"/>
</dbReference>
<evidence type="ECO:0000256" key="11">
    <source>
        <dbReference type="SAM" id="MobiDB-lite"/>
    </source>
</evidence>
<evidence type="ECO:0000256" key="4">
    <source>
        <dbReference type="ARBA" id="ARBA00022833"/>
    </source>
</evidence>
<organism evidence="13 14">
    <name type="scientific">Hydnum rufescens UP504</name>
    <dbReference type="NCBI Taxonomy" id="1448309"/>
    <lineage>
        <taxon>Eukaryota</taxon>
        <taxon>Fungi</taxon>
        <taxon>Dikarya</taxon>
        <taxon>Basidiomycota</taxon>
        <taxon>Agaricomycotina</taxon>
        <taxon>Agaricomycetes</taxon>
        <taxon>Cantharellales</taxon>
        <taxon>Hydnaceae</taxon>
        <taxon>Hydnum</taxon>
    </lineage>
</organism>
<evidence type="ECO:0000259" key="12">
    <source>
        <dbReference type="Pfam" id="PF01545"/>
    </source>
</evidence>
<reference evidence="13" key="1">
    <citation type="journal article" date="2020" name="Nat. Commun.">
        <title>Large-scale genome sequencing of mycorrhizal fungi provides insights into the early evolution of symbiotic traits.</title>
        <authorList>
            <person name="Miyauchi S."/>
            <person name="Kiss E."/>
            <person name="Kuo A."/>
            <person name="Drula E."/>
            <person name="Kohler A."/>
            <person name="Sanchez-Garcia M."/>
            <person name="Morin E."/>
            <person name="Andreopoulos B."/>
            <person name="Barry K.W."/>
            <person name="Bonito G."/>
            <person name="Buee M."/>
            <person name="Carver A."/>
            <person name="Chen C."/>
            <person name="Cichocki N."/>
            <person name="Clum A."/>
            <person name="Culley D."/>
            <person name="Crous P.W."/>
            <person name="Fauchery L."/>
            <person name="Girlanda M."/>
            <person name="Hayes R.D."/>
            <person name="Keri Z."/>
            <person name="LaButti K."/>
            <person name="Lipzen A."/>
            <person name="Lombard V."/>
            <person name="Magnuson J."/>
            <person name="Maillard F."/>
            <person name="Murat C."/>
            <person name="Nolan M."/>
            <person name="Ohm R.A."/>
            <person name="Pangilinan J."/>
            <person name="Pereira M.F."/>
            <person name="Perotto S."/>
            <person name="Peter M."/>
            <person name="Pfister S."/>
            <person name="Riley R."/>
            <person name="Sitrit Y."/>
            <person name="Stielow J.B."/>
            <person name="Szollosi G."/>
            <person name="Zifcakova L."/>
            <person name="Stursova M."/>
            <person name="Spatafora J.W."/>
            <person name="Tedersoo L."/>
            <person name="Vaario L.M."/>
            <person name="Yamada A."/>
            <person name="Yan M."/>
            <person name="Wang P."/>
            <person name="Xu J."/>
            <person name="Bruns T."/>
            <person name="Baldrian P."/>
            <person name="Vilgalys R."/>
            <person name="Dunand C."/>
            <person name="Henrissat B."/>
            <person name="Grigoriev I.V."/>
            <person name="Hibbett D."/>
            <person name="Nagy L.G."/>
            <person name="Martin F.M."/>
        </authorList>
    </citation>
    <scope>NUCLEOTIDE SEQUENCE</scope>
    <source>
        <strain evidence="13">UP504</strain>
    </source>
</reference>
<evidence type="ECO:0000256" key="2">
    <source>
        <dbReference type="ARBA" id="ARBA00022448"/>
    </source>
</evidence>
<name>A0A9P6B733_9AGAM</name>
<keyword evidence="8" id="KW-0472">Membrane</keyword>
<dbReference type="PANTHER" id="PTHR46531">
    <property type="entry name" value="ZINC TRANSPORTER 6"/>
    <property type="match status" value="1"/>
</dbReference>
<evidence type="ECO:0000256" key="3">
    <source>
        <dbReference type="ARBA" id="ARBA00022692"/>
    </source>
</evidence>
<proteinExistence type="predicted"/>
<keyword evidence="4" id="KW-0862">Zinc</keyword>
<dbReference type="GO" id="GO:0008324">
    <property type="term" value="F:monoatomic cation transmembrane transporter activity"/>
    <property type="evidence" value="ECO:0007669"/>
    <property type="project" value="InterPro"/>
</dbReference>
<comment type="caution">
    <text evidence="13">The sequence shown here is derived from an EMBL/GenBank/DDBJ whole genome shotgun (WGS) entry which is preliminary data.</text>
</comment>
<feature type="region of interest" description="Disordered" evidence="11">
    <location>
        <begin position="1"/>
        <end position="143"/>
    </location>
</feature>
<keyword evidence="2" id="KW-0813">Transport</keyword>
<evidence type="ECO:0000256" key="7">
    <source>
        <dbReference type="ARBA" id="ARBA00023065"/>
    </source>
</evidence>
<dbReference type="InterPro" id="IPR052005">
    <property type="entry name" value="CDF_SLC30A"/>
</dbReference>
<dbReference type="AlphaFoldDB" id="A0A9P6B733"/>
<feature type="compositionally biased region" description="Pro residues" evidence="11">
    <location>
        <begin position="46"/>
        <end position="57"/>
    </location>
</feature>
<feature type="compositionally biased region" description="Low complexity" evidence="11">
    <location>
        <begin position="35"/>
        <end position="45"/>
    </location>
</feature>